<protein>
    <recommendedName>
        <fullName evidence="8">BIG2 domain-containing protein</fullName>
    </recommendedName>
</protein>
<dbReference type="Gene3D" id="2.60.40.1080">
    <property type="match status" value="10"/>
</dbReference>
<evidence type="ECO:0000313" key="9">
    <source>
        <dbReference type="EMBL" id="MBE6511141.1"/>
    </source>
</evidence>
<feature type="domain" description="BIG2" evidence="8">
    <location>
        <begin position="737"/>
        <end position="811"/>
    </location>
</feature>
<feature type="domain" description="BIG2" evidence="8">
    <location>
        <begin position="573"/>
        <end position="647"/>
    </location>
</feature>
<feature type="domain" description="BIG2" evidence="8">
    <location>
        <begin position="1231"/>
        <end position="1304"/>
    </location>
</feature>
<accession>A0A8T3VP87</accession>
<dbReference type="Pfam" id="PF22359">
    <property type="entry name" value="Big-like"/>
    <property type="match status" value="3"/>
</dbReference>
<feature type="domain" description="BIG2" evidence="8">
    <location>
        <begin position="983"/>
        <end position="1057"/>
    </location>
</feature>
<evidence type="ECO:0000256" key="6">
    <source>
        <dbReference type="ARBA" id="ARBA00023136"/>
    </source>
</evidence>
<evidence type="ECO:0000256" key="2">
    <source>
        <dbReference type="ARBA" id="ARBA00004442"/>
    </source>
</evidence>
<dbReference type="EMBL" id="SUTF01000009">
    <property type="protein sequence ID" value="MBE6511141.1"/>
    <property type="molecule type" value="Genomic_DNA"/>
</dbReference>
<dbReference type="Proteomes" id="UP000713479">
    <property type="component" value="Unassembled WGS sequence"/>
</dbReference>
<name>A0A8T3VP87_9EURY</name>
<sequence>MKYFIKYILHISSCKKIGGKFFFMKIRYLISICLIMVFLMSMAGVSAAEDVNKTDDLGLSLDSNLDDSPEIFNAIDNGMNLKENSNSNENLKSDSNILSVSNDDVLAGNNITPADFTFASIQTAVESASDGDTIILKAGTYLNNGSGEITINKKISIVGVKDSTILDAQKKSGIFNIAKNVNITGIVFMNGSGENGAISFEGNGNVISCTFKDNFGSSRGGAIYFKGGGENSVINCAFTNNNGDMGGAIYFLGIRGDVINCTFKDNSARYEGGAVHWRDGYCNMMINCTFINNTVREEDGGGAVYFEYIDDDANVINCTFINNTVKQEGGGGAIYLIYGSVTVNNCALVNNTAPGNSEIYIEDGGFDLNNNWWGSNNPDWNKLIGGYVPEVYAVLNLTANPCEISYDEMSNITTKFVWNGTNTDATKLLPKRNVKLSSNGNLTKTEVDVGLTSEFSAFTKDIYYVNATADNEMLEVNVKVNSTKPITTNITVKHTSLDLTVGETGFIIAELNPPEAGSLKCDYDDKIIDIKTNPDGSLTVTALAEGNANITFSFPGNKHYAPAENKTVTVTVSLNDASVSGEDMALNVGETGAIKYTTDPEALKVLFTEDNSGIVSVDEQGIVTALKQGKANITITVGDNKKYALNSTTITVSVSLNDASVNGKDMALNVGETGAIKYSTNPKGLNVSFAEDNSGIVSVDEQGIVTALKQGTANITITVGDNKKYALNSTTITVSVSLNDASVNGKDMALNVGETGAIKYSTNPKGLNVSFAEDNSGIVSVDEQGIVTALKQGTANITITVGDNKKYALNSTTITVSVSLNDASVNGKDMALNVGETGAIKYSTNPKGLNVSFAEDNSGIVSVDEQGIVTALKQGTANITITVGDNKKYALNSTTITVSVSLNDASVNGKDMALNVGETGAIKYSTNPKGLNVSFAEDNSGVVSVDEHGIVTALKQGKANITITVGDNKKYALNSTTITVSVSLNDASVNGKDMALNVGETGAIKYSTNPKGLNVSFAEDNSGVVSVDEHGIVTALKQGKANITITVGDNKKYALNSTTITVSVSLNDASVNGKDMALNVGETGAIKYSTNPKGLNVSFAEDNSGVVSVDEHGIVTALKQGKANITITVGDNKKYALNSTTITVSVSLNDASVNGKDMALNVGETGAIKYSTNPKGLNVSFAEDNSGVVSVDEHGIVTALKQGKANITITVGDNKKYALNSTIICVNVHGLPSKIIIENDTLDMIIGDVVDPGVTLMPSDAGNLSFTVSDENIVLVNGYGVVTAVGVGNATIFVRFDGNDKYLPSNATITVSVKNALIIKAPDVVKYYGGPERFVVNVTDSKGTPLSNKSVTIVINKVTYNRTTDENGIASMAIVLPSGTFNATVTVDNNTVNSVVNVLTTVNGTDVVKVFRNATQYYATFRDSEGNYLKDGTVVKFNINGVMYERKISGNEGLARLNLNLEQGRYVITAMNPETGENAANNITIISRLIENRDITKYYRNETQYTVKIIGDEGNPVGAGESVTFNINGVFYTRQTNESGIAKLNLNLQPGDYIITGEYKNCKVSNNIKILPVLFAEDITMKYRDGTKFVAKLVDGQGNPLAGETIQFNINGVFYNRVTDSSGQAKLNINLMAGEYIITSSYNGANIANTVTISA</sequence>
<dbReference type="Pfam" id="PF02368">
    <property type="entry name" value="Big_2"/>
    <property type="match status" value="5"/>
</dbReference>
<dbReference type="SMART" id="SM00710">
    <property type="entry name" value="PbH1"/>
    <property type="match status" value="8"/>
</dbReference>
<feature type="domain" description="BIG2" evidence="8">
    <location>
        <begin position="1065"/>
        <end position="1139"/>
    </location>
</feature>
<dbReference type="PANTHER" id="PTHR11319">
    <property type="entry name" value="G PROTEIN-COUPLED RECEPTOR-RELATED"/>
    <property type="match status" value="1"/>
</dbReference>
<dbReference type="SUPFAM" id="SSF49373">
    <property type="entry name" value="Invasin/intimin cell-adhesion fragments"/>
    <property type="match status" value="10"/>
</dbReference>
<evidence type="ECO:0000259" key="8">
    <source>
        <dbReference type="SMART" id="SM00635"/>
    </source>
</evidence>
<keyword evidence="7" id="KW-0998">Cell outer membrane</keyword>
<dbReference type="SUPFAM" id="SSF51126">
    <property type="entry name" value="Pectin lyase-like"/>
    <property type="match status" value="1"/>
</dbReference>
<gene>
    <name evidence="9" type="ORF">E7Z74_07785</name>
</gene>
<evidence type="ECO:0000313" key="10">
    <source>
        <dbReference type="Proteomes" id="UP000713479"/>
    </source>
</evidence>
<keyword evidence="4" id="KW-0964">Secreted</keyword>
<dbReference type="SMART" id="SM00635">
    <property type="entry name" value="BID_2"/>
    <property type="match status" value="9"/>
</dbReference>
<dbReference type="InterPro" id="IPR011050">
    <property type="entry name" value="Pectin_lyase_fold/virulence"/>
</dbReference>
<dbReference type="InterPro" id="IPR003343">
    <property type="entry name" value="Big_2"/>
</dbReference>
<evidence type="ECO:0000256" key="1">
    <source>
        <dbReference type="ARBA" id="ARBA00004196"/>
    </source>
</evidence>
<dbReference type="PANTHER" id="PTHR11319:SF35">
    <property type="entry name" value="OUTER MEMBRANE PROTEIN PMPC-RELATED"/>
    <property type="match status" value="1"/>
</dbReference>
<dbReference type="Pfam" id="PF02415">
    <property type="entry name" value="Chlam_PMP"/>
    <property type="match status" value="2"/>
</dbReference>
<proteinExistence type="predicted"/>
<reference evidence="9" key="1">
    <citation type="submission" date="2019-04" db="EMBL/GenBank/DDBJ databases">
        <title>Evolution of Biomass-Degrading Anaerobic Consortia Revealed by Metagenomics.</title>
        <authorList>
            <person name="Peng X."/>
        </authorList>
    </citation>
    <scope>NUCLEOTIDE SEQUENCE</scope>
    <source>
        <strain evidence="9">SIG13</strain>
    </source>
</reference>
<dbReference type="GO" id="GO:0005576">
    <property type="term" value="C:extracellular region"/>
    <property type="evidence" value="ECO:0007669"/>
    <property type="project" value="UniProtKB-SubCell"/>
</dbReference>
<feature type="domain" description="BIG2" evidence="8">
    <location>
        <begin position="655"/>
        <end position="729"/>
    </location>
</feature>
<evidence type="ECO:0000256" key="7">
    <source>
        <dbReference type="ARBA" id="ARBA00023237"/>
    </source>
</evidence>
<dbReference type="InterPro" id="IPR008964">
    <property type="entry name" value="Invasin/intimin_cell_adhesion"/>
</dbReference>
<keyword evidence="6" id="KW-0472">Membrane</keyword>
<feature type="domain" description="BIG2" evidence="8">
    <location>
        <begin position="819"/>
        <end position="893"/>
    </location>
</feature>
<feature type="domain" description="BIG2" evidence="8">
    <location>
        <begin position="901"/>
        <end position="975"/>
    </location>
</feature>
<evidence type="ECO:0000256" key="5">
    <source>
        <dbReference type="ARBA" id="ARBA00022729"/>
    </source>
</evidence>
<evidence type="ECO:0000256" key="4">
    <source>
        <dbReference type="ARBA" id="ARBA00022525"/>
    </source>
</evidence>
<dbReference type="InterPro" id="IPR006626">
    <property type="entry name" value="PbH1"/>
</dbReference>
<evidence type="ECO:0000256" key="3">
    <source>
        <dbReference type="ARBA" id="ARBA00004613"/>
    </source>
</evidence>
<comment type="subcellular location">
    <subcellularLocation>
        <location evidence="1">Cell envelope</location>
    </subcellularLocation>
    <subcellularLocation>
        <location evidence="2">Cell outer membrane</location>
    </subcellularLocation>
    <subcellularLocation>
        <location evidence="3">Secreted</location>
    </subcellularLocation>
</comment>
<dbReference type="InterPro" id="IPR054604">
    <property type="entry name" value="SbsC_Big-like"/>
</dbReference>
<dbReference type="InterPro" id="IPR003368">
    <property type="entry name" value="POMP_repeat"/>
</dbReference>
<dbReference type="Gene3D" id="2.60.40.10">
    <property type="entry name" value="Immunoglobulins"/>
    <property type="match status" value="1"/>
</dbReference>
<organism evidence="9 10">
    <name type="scientific">Methanobrevibacter millerae</name>
    <dbReference type="NCBI Taxonomy" id="230361"/>
    <lineage>
        <taxon>Archaea</taxon>
        <taxon>Methanobacteriati</taxon>
        <taxon>Methanobacteriota</taxon>
        <taxon>Methanomada group</taxon>
        <taxon>Methanobacteria</taxon>
        <taxon>Methanobacteriales</taxon>
        <taxon>Methanobacteriaceae</taxon>
        <taxon>Methanobrevibacter</taxon>
    </lineage>
</organism>
<keyword evidence="5" id="KW-0732">Signal</keyword>
<feature type="domain" description="BIG2" evidence="8">
    <location>
        <begin position="1147"/>
        <end position="1221"/>
    </location>
</feature>
<comment type="caution">
    <text evidence="9">The sequence shown here is derived from an EMBL/GenBank/DDBJ whole genome shotgun (WGS) entry which is preliminary data.</text>
</comment>
<dbReference type="InterPro" id="IPR013783">
    <property type="entry name" value="Ig-like_fold"/>
</dbReference>